<protein>
    <recommendedName>
        <fullName evidence="5">DUF1232 domain-containing protein</fullName>
    </recommendedName>
</protein>
<evidence type="ECO:0000256" key="2">
    <source>
        <dbReference type="ARBA" id="ARBA00022692"/>
    </source>
</evidence>
<name>A0A0C1Q5D2_9GAMM</name>
<comment type="caution">
    <text evidence="6">The sequence shown here is derived from an EMBL/GenBank/DDBJ whole genome shotgun (WGS) entry which is preliminary data.</text>
</comment>
<sequence>MSIQVNFELTDVDLEHFRSMMQSAIERSTHLSEEEIIAKARELVEQMEGTNVPEFVRTRMMSLSALIDAVQDDEWQMPEDEKKEIMLSLAYFGEPEDIVPDNVPVLGYIDDAIMIELVLQDLSLDLKAYREFCGFRATEEARRGDHAKVNRESWLASTRAQIRSSMRRNRSGSKGSRFFSRIM</sequence>
<proteinExistence type="predicted"/>
<dbReference type="OrthoDB" id="9813247at2"/>
<dbReference type="Pfam" id="PF06803">
    <property type="entry name" value="DUF1232"/>
    <property type="match status" value="1"/>
</dbReference>
<organism evidence="6 7">
    <name type="scientific">Pseudoalteromonas luteoviolacea</name>
    <dbReference type="NCBI Taxonomy" id="43657"/>
    <lineage>
        <taxon>Bacteria</taxon>
        <taxon>Pseudomonadati</taxon>
        <taxon>Pseudomonadota</taxon>
        <taxon>Gammaproteobacteria</taxon>
        <taxon>Alteromonadales</taxon>
        <taxon>Pseudoalteromonadaceae</taxon>
        <taxon>Pseudoalteromonas</taxon>
    </lineage>
</organism>
<evidence type="ECO:0000313" key="6">
    <source>
        <dbReference type="EMBL" id="KID55791.1"/>
    </source>
</evidence>
<keyword evidence="4" id="KW-0472">Membrane</keyword>
<reference evidence="6 7" key="1">
    <citation type="submission" date="2014-12" db="EMBL/GenBank/DDBJ databases">
        <title>Draft Genome Sequence of Pseudoalteromonas luteoviolacea HI1.</title>
        <authorList>
            <person name="Asahina A.Y."/>
            <person name="Hadfield M.G."/>
        </authorList>
    </citation>
    <scope>NUCLEOTIDE SEQUENCE [LARGE SCALE GENOMIC DNA]</scope>
    <source>
        <strain evidence="6 7">HI1</strain>
    </source>
</reference>
<feature type="domain" description="DUF1232" evidence="5">
    <location>
        <begin position="85"/>
        <end position="115"/>
    </location>
</feature>
<dbReference type="GO" id="GO:0012505">
    <property type="term" value="C:endomembrane system"/>
    <property type="evidence" value="ECO:0007669"/>
    <property type="project" value="UniProtKB-SubCell"/>
</dbReference>
<dbReference type="Proteomes" id="UP000031327">
    <property type="component" value="Unassembled WGS sequence"/>
</dbReference>
<dbReference type="EMBL" id="JWIC01000007">
    <property type="protein sequence ID" value="KID55791.1"/>
    <property type="molecule type" value="Genomic_DNA"/>
</dbReference>
<comment type="subcellular location">
    <subcellularLocation>
        <location evidence="1">Endomembrane system</location>
        <topology evidence="1">Multi-pass membrane protein</topology>
    </subcellularLocation>
</comment>
<evidence type="ECO:0000313" key="7">
    <source>
        <dbReference type="Proteomes" id="UP000031327"/>
    </source>
</evidence>
<dbReference type="InterPro" id="IPR010652">
    <property type="entry name" value="DUF1232"/>
</dbReference>
<evidence type="ECO:0000256" key="4">
    <source>
        <dbReference type="ARBA" id="ARBA00023136"/>
    </source>
</evidence>
<accession>A0A0C1Q5D2</accession>
<gene>
    <name evidence="6" type="ORF">JF50_15650</name>
</gene>
<evidence type="ECO:0000256" key="1">
    <source>
        <dbReference type="ARBA" id="ARBA00004127"/>
    </source>
</evidence>
<evidence type="ECO:0000259" key="5">
    <source>
        <dbReference type="Pfam" id="PF06803"/>
    </source>
</evidence>
<keyword evidence="2" id="KW-0812">Transmembrane</keyword>
<dbReference type="AlphaFoldDB" id="A0A0C1Q5D2"/>
<dbReference type="RefSeq" id="WP_039610366.1">
    <property type="nucleotide sequence ID" value="NZ_JWIC01000007.1"/>
</dbReference>
<evidence type="ECO:0000256" key="3">
    <source>
        <dbReference type="ARBA" id="ARBA00022989"/>
    </source>
</evidence>
<keyword evidence="3" id="KW-1133">Transmembrane helix</keyword>